<name>A0AAD9GJM0_BABDI</name>
<dbReference type="AlphaFoldDB" id="A0AAD9GJM0"/>
<evidence type="ECO:0000313" key="4">
    <source>
        <dbReference type="Proteomes" id="UP001195914"/>
    </source>
</evidence>
<evidence type="ECO:0000313" key="3">
    <source>
        <dbReference type="EMBL" id="KAK1939619.1"/>
    </source>
</evidence>
<feature type="region of interest" description="Disordered" evidence="2">
    <location>
        <begin position="235"/>
        <end position="255"/>
    </location>
</feature>
<keyword evidence="4" id="KW-1185">Reference proteome</keyword>
<evidence type="ECO:0000256" key="2">
    <source>
        <dbReference type="SAM" id="MobiDB-lite"/>
    </source>
</evidence>
<organism evidence="3 4">
    <name type="scientific">Babesia divergens</name>
    <dbReference type="NCBI Taxonomy" id="32595"/>
    <lineage>
        <taxon>Eukaryota</taxon>
        <taxon>Sar</taxon>
        <taxon>Alveolata</taxon>
        <taxon>Apicomplexa</taxon>
        <taxon>Aconoidasida</taxon>
        <taxon>Piroplasmida</taxon>
        <taxon>Babesiidae</taxon>
        <taxon>Babesia</taxon>
    </lineage>
</organism>
<evidence type="ECO:0000256" key="1">
    <source>
        <dbReference type="SAM" id="Coils"/>
    </source>
</evidence>
<dbReference type="Proteomes" id="UP001195914">
    <property type="component" value="Unassembled WGS sequence"/>
</dbReference>
<gene>
    <name evidence="3" type="ORF">X943_001610</name>
</gene>
<keyword evidence="1" id="KW-0175">Coiled coil</keyword>
<protein>
    <submittedName>
        <fullName evidence="3">Uncharacterized protein</fullName>
    </submittedName>
</protein>
<feature type="coiled-coil region" evidence="1">
    <location>
        <begin position="381"/>
        <end position="415"/>
    </location>
</feature>
<proteinExistence type="predicted"/>
<dbReference type="EMBL" id="JAHBMH010000007">
    <property type="protein sequence ID" value="KAK1939619.1"/>
    <property type="molecule type" value="Genomic_DNA"/>
</dbReference>
<reference evidence="3" key="2">
    <citation type="submission" date="2021-05" db="EMBL/GenBank/DDBJ databases">
        <authorList>
            <person name="Pain A."/>
        </authorList>
    </citation>
    <scope>NUCLEOTIDE SEQUENCE</scope>
    <source>
        <strain evidence="3">1802A</strain>
    </source>
</reference>
<reference evidence="3" key="1">
    <citation type="journal article" date="2014" name="Nucleic Acids Res.">
        <title>The evolutionary dynamics of variant antigen genes in Babesia reveal a history of genomic innovation underlying host-parasite interaction.</title>
        <authorList>
            <person name="Jackson A.P."/>
            <person name="Otto T.D."/>
            <person name="Darby A."/>
            <person name="Ramaprasad A."/>
            <person name="Xia D."/>
            <person name="Echaide I.E."/>
            <person name="Farber M."/>
            <person name="Gahlot S."/>
            <person name="Gamble J."/>
            <person name="Gupta D."/>
            <person name="Gupta Y."/>
            <person name="Jackson L."/>
            <person name="Malandrin L."/>
            <person name="Malas T.B."/>
            <person name="Moussa E."/>
            <person name="Nair M."/>
            <person name="Reid A.J."/>
            <person name="Sanders M."/>
            <person name="Sharma J."/>
            <person name="Tracey A."/>
            <person name="Quail M.A."/>
            <person name="Weir W."/>
            <person name="Wastling J.M."/>
            <person name="Hall N."/>
            <person name="Willadsen P."/>
            <person name="Lingelbach K."/>
            <person name="Shiels B."/>
            <person name="Tait A."/>
            <person name="Berriman M."/>
            <person name="Allred D.R."/>
            <person name="Pain A."/>
        </authorList>
    </citation>
    <scope>NUCLEOTIDE SEQUENCE</scope>
    <source>
        <strain evidence="3">1802A</strain>
    </source>
</reference>
<feature type="compositionally biased region" description="Polar residues" evidence="2">
    <location>
        <begin position="235"/>
        <end position="245"/>
    </location>
</feature>
<comment type="caution">
    <text evidence="3">The sequence shown here is derived from an EMBL/GenBank/DDBJ whole genome shotgun (WGS) entry which is preliminary data.</text>
</comment>
<sequence>MVNQIINRMPGSPLGCCNPKEERQMVSPVFRQQYVNDNGKMKLTMPVSPLHYITSPAYYANDYRLAQLQQPWEVQQPNHPQLYDPQMMHTEERKVVEQIYPKQVDSAVTKRIPTPNIHLMMQQRRQASAQLGMAEKGMPDFIQKPVETNNVNMTELLESLRRIEAKLNHLEETCKSNEVGLLKVLRTLLGTDNAAESAQDEMSIPPTALPSLAIKDERLIMRNIGYAQENMRANSSLRRSGSSMVMSKAGSESMRTEKMLTNSDIPATISEFNAGKGTYGSTVFDVSQELRQSNDMLEKFLSNSSLDGSKDGVRMQQENMELSMLATKHAPGIAAEHMRAINNDKFSKKTNAVAGGTALNVKPLVTTASMATMENRNNRVIEDLEKRFHLMLNTLDNISEARHMSEQKLDRQREDLRAIANDSNMPKEQLSLNAPPAANGDALALLKSGQMALLNSSGEMVPCKLSTTGDEITRAIKCDVAVDDNIGSNSMALAQQGEMSVAPLTSQDISQRTFEQYQADITFLKEISQKSNDVGQECENTEEAHEYDEPETHKITCSIIPDNECEEGEQLEHMDSIRGLNTTTLD</sequence>
<accession>A0AAD9GJM0</accession>